<feature type="transmembrane region" description="Helical" evidence="8">
    <location>
        <begin position="82"/>
        <end position="102"/>
    </location>
</feature>
<evidence type="ECO:0000256" key="3">
    <source>
        <dbReference type="ARBA" id="ARBA00022448"/>
    </source>
</evidence>
<dbReference type="Pfam" id="PF01032">
    <property type="entry name" value="FecCD"/>
    <property type="match status" value="1"/>
</dbReference>
<comment type="similarity">
    <text evidence="2">Belongs to the binding-protein-dependent transport system permease family. FecCD subfamily.</text>
</comment>
<evidence type="ECO:0000313" key="10">
    <source>
        <dbReference type="Proteomes" id="UP000198972"/>
    </source>
</evidence>
<dbReference type="FunFam" id="1.10.3470.10:FF:000001">
    <property type="entry name" value="Vitamin B12 ABC transporter permease BtuC"/>
    <property type="match status" value="1"/>
</dbReference>
<evidence type="ECO:0000256" key="5">
    <source>
        <dbReference type="ARBA" id="ARBA00022692"/>
    </source>
</evidence>
<feature type="transmembrane region" description="Helical" evidence="8">
    <location>
        <begin position="267"/>
        <end position="288"/>
    </location>
</feature>
<evidence type="ECO:0000256" key="1">
    <source>
        <dbReference type="ARBA" id="ARBA00004651"/>
    </source>
</evidence>
<keyword evidence="10" id="KW-1185">Reference proteome</keyword>
<dbReference type="GO" id="GO:0005886">
    <property type="term" value="C:plasma membrane"/>
    <property type="evidence" value="ECO:0007669"/>
    <property type="project" value="UniProtKB-SubCell"/>
</dbReference>
<feature type="transmembrane region" description="Helical" evidence="8">
    <location>
        <begin position="53"/>
        <end position="70"/>
    </location>
</feature>
<dbReference type="PANTHER" id="PTHR30472">
    <property type="entry name" value="FERRIC ENTEROBACTIN TRANSPORT SYSTEM PERMEASE PROTEIN"/>
    <property type="match status" value="1"/>
</dbReference>
<dbReference type="Proteomes" id="UP000198972">
    <property type="component" value="Unassembled WGS sequence"/>
</dbReference>
<dbReference type="STRING" id="670482.SAMN04488542_13139"/>
<keyword evidence="7 8" id="KW-0472">Membrane</keyword>
<feature type="transmembrane region" description="Helical" evidence="8">
    <location>
        <begin position="300"/>
        <end position="317"/>
    </location>
</feature>
<keyword evidence="4" id="KW-1003">Cell membrane</keyword>
<keyword evidence="5 8" id="KW-0812">Transmembrane</keyword>
<dbReference type="InterPro" id="IPR037294">
    <property type="entry name" value="ABC_BtuC-like"/>
</dbReference>
<accession>A0A1G7SQ90</accession>
<evidence type="ECO:0000313" key="9">
    <source>
        <dbReference type="EMBL" id="SDG25215.1"/>
    </source>
</evidence>
<dbReference type="CDD" id="cd06550">
    <property type="entry name" value="TM_ABC_iron-siderophores_like"/>
    <property type="match status" value="1"/>
</dbReference>
<protein>
    <submittedName>
        <fullName evidence="9">Iron complex transport system permease protein</fullName>
    </submittedName>
</protein>
<gene>
    <name evidence="9" type="ORF">SAMN04488542_13139</name>
</gene>
<keyword evidence="6 8" id="KW-1133">Transmembrane helix</keyword>
<evidence type="ECO:0000256" key="6">
    <source>
        <dbReference type="ARBA" id="ARBA00022989"/>
    </source>
</evidence>
<dbReference type="GO" id="GO:0022857">
    <property type="term" value="F:transmembrane transporter activity"/>
    <property type="evidence" value="ECO:0007669"/>
    <property type="project" value="InterPro"/>
</dbReference>
<name>A0A1G7SQ90_9BACL</name>
<dbReference type="Gene3D" id="1.10.3470.10">
    <property type="entry name" value="ABC transporter involved in vitamin B12 uptake, BtuC"/>
    <property type="match status" value="1"/>
</dbReference>
<dbReference type="EMBL" id="FNBG01000031">
    <property type="protein sequence ID" value="SDG25215.1"/>
    <property type="molecule type" value="Genomic_DNA"/>
</dbReference>
<dbReference type="GO" id="GO:0033214">
    <property type="term" value="P:siderophore-iron import into cell"/>
    <property type="evidence" value="ECO:0007669"/>
    <property type="project" value="TreeGrafter"/>
</dbReference>
<evidence type="ECO:0000256" key="4">
    <source>
        <dbReference type="ARBA" id="ARBA00022475"/>
    </source>
</evidence>
<dbReference type="PANTHER" id="PTHR30472:SF65">
    <property type="entry name" value="SIDEROPHORE TRANSPORT SYSTEM PERMEASE PROTEIN YFIZ-RELATED"/>
    <property type="match status" value="1"/>
</dbReference>
<evidence type="ECO:0000256" key="8">
    <source>
        <dbReference type="SAM" id="Phobius"/>
    </source>
</evidence>
<proteinExistence type="inferred from homology"/>
<organism evidence="9 10">
    <name type="scientific">Fontibacillus panacisegetis</name>
    <dbReference type="NCBI Taxonomy" id="670482"/>
    <lineage>
        <taxon>Bacteria</taxon>
        <taxon>Bacillati</taxon>
        <taxon>Bacillota</taxon>
        <taxon>Bacilli</taxon>
        <taxon>Bacillales</taxon>
        <taxon>Paenibacillaceae</taxon>
        <taxon>Fontibacillus</taxon>
    </lineage>
</organism>
<feature type="transmembrane region" description="Helical" evidence="8">
    <location>
        <begin position="188"/>
        <end position="209"/>
    </location>
</feature>
<feature type="transmembrane region" description="Helical" evidence="8">
    <location>
        <begin position="108"/>
        <end position="128"/>
    </location>
</feature>
<feature type="transmembrane region" description="Helical" evidence="8">
    <location>
        <begin position="140"/>
        <end position="161"/>
    </location>
</feature>
<dbReference type="AlphaFoldDB" id="A0A1G7SQ90"/>
<evidence type="ECO:0000256" key="7">
    <source>
        <dbReference type="ARBA" id="ARBA00023136"/>
    </source>
</evidence>
<evidence type="ECO:0000256" key="2">
    <source>
        <dbReference type="ARBA" id="ARBA00007935"/>
    </source>
</evidence>
<dbReference type="InterPro" id="IPR000522">
    <property type="entry name" value="ABC_transptr_permease_BtuC"/>
</dbReference>
<comment type="subcellular location">
    <subcellularLocation>
        <location evidence="1">Cell membrane</location>
        <topology evidence="1">Multi-pass membrane protein</topology>
    </subcellularLocation>
</comment>
<feature type="transmembrane region" description="Helical" evidence="8">
    <location>
        <begin position="229"/>
        <end position="255"/>
    </location>
</feature>
<reference evidence="9 10" key="1">
    <citation type="submission" date="2016-10" db="EMBL/GenBank/DDBJ databases">
        <authorList>
            <person name="de Groot N.N."/>
        </authorList>
    </citation>
    <scope>NUCLEOTIDE SEQUENCE [LARGE SCALE GENOMIC DNA]</scope>
    <source>
        <strain evidence="9 10">DSM 28129</strain>
    </source>
</reference>
<keyword evidence="3" id="KW-0813">Transport</keyword>
<sequence length="323" mass="33910">MIFAALMFMILFVSSISFGQTKMPLGTVVEAFTQYDASSSDHIIVRTTRVERAVIATVIGASLAIAGAFMQALTRNPLASPSVFGINAGAMFFIVMAASFLSVSSLSYFMWLAFLGAAIASALVYMLGTLGSDGLSPVKIVLAGSAVSALFTSFTSGMLVLSESNLEGVLFWLAGSVSGRTLDMLVPLLPFIAGAGLLAFFLGTTVNILTSGDDIATGLGQRTLLIKLLMAVVVVVLAGGSVAIGGSIGFIGLIVPHMVRALVGADYRWITPYCVLLGASLLLFADIISRFVIMPEEMPVGVLTALFGAPFFIYLARRGFRKS</sequence>
<dbReference type="SUPFAM" id="SSF81345">
    <property type="entry name" value="ABC transporter involved in vitamin B12 uptake, BtuC"/>
    <property type="match status" value="1"/>
</dbReference>